<evidence type="ECO:0000313" key="2">
    <source>
        <dbReference type="Proteomes" id="UP000472372"/>
    </source>
</evidence>
<sequence>MTATTTEYTVSAANYKHGTAKKWLQRHLRKVASRQALKGGGKDAGTQRKASLKRPRTAPSTGAVPVSNDTPYEALASIEIEQVSPRPPVLPPLRPARPDSSVIRDVNAWLDASMNTPSPPLMGGISYWRAATKPGVKDSAVAQHAIPLIRAPGAERPSTASSQHGKSLRRCAKKVQDQMPSLLRTKSQRQVGRKQGNRQSASMPLLGISHENIRANTASFVMARSSSLVRPETRPSTRQTSTYTNALLSVNPRSCEHLPSRQGTPGGTRVGDSDGVLERRLNTMFLRTARSAESTRPSTAAAGLTREDSMGDLSDAPTYFSGPPPPSYRSRPESLLTTSSFGCIDGMNPAQRQMSQQRAALQRGMKCKLKRFAQTFTI</sequence>
<evidence type="ECO:0000313" key="1">
    <source>
        <dbReference type="EMBL" id="CAE7212745.1"/>
    </source>
</evidence>
<dbReference type="Proteomes" id="UP000472372">
    <property type="component" value="Chromosome 10"/>
</dbReference>
<protein>
    <submittedName>
        <fullName evidence="1">Uncharacterized protein</fullName>
    </submittedName>
</protein>
<dbReference type="EMBL" id="HG992986">
    <property type="protein sequence ID" value="CAE7212745.1"/>
    <property type="molecule type" value="Genomic_DNA"/>
</dbReference>
<gene>
    <name evidence="1" type="ORF">PTTW11_10343</name>
</gene>
<accession>A0A6S6WG01</accession>
<organism evidence="1 2">
    <name type="scientific">Pyrenophora teres f. teres</name>
    <dbReference type="NCBI Taxonomy" id="97479"/>
    <lineage>
        <taxon>Eukaryota</taxon>
        <taxon>Fungi</taxon>
        <taxon>Dikarya</taxon>
        <taxon>Ascomycota</taxon>
        <taxon>Pezizomycotina</taxon>
        <taxon>Dothideomycetes</taxon>
        <taxon>Pleosporomycetidae</taxon>
        <taxon>Pleosporales</taxon>
        <taxon>Pleosporineae</taxon>
        <taxon>Pleosporaceae</taxon>
        <taxon>Pyrenophora</taxon>
    </lineage>
</organism>
<proteinExistence type="predicted"/>
<name>A0A6S6WG01_9PLEO</name>
<reference evidence="1" key="1">
    <citation type="submission" date="2021-02" db="EMBL/GenBank/DDBJ databases">
        <authorList>
            <person name="Syme A R."/>
            <person name="Syme A R."/>
            <person name="Moolhuijzen P."/>
        </authorList>
    </citation>
    <scope>NUCLEOTIDE SEQUENCE</scope>
    <source>
        <strain evidence="1">W1-1</strain>
    </source>
</reference>
<dbReference type="AlphaFoldDB" id="A0A6S6WG01"/>